<dbReference type="GeneID" id="85315906"/>
<dbReference type="EMBL" id="MU839006">
    <property type="protein sequence ID" value="KAK1768115.1"/>
    <property type="molecule type" value="Genomic_DNA"/>
</dbReference>
<evidence type="ECO:0000256" key="1">
    <source>
        <dbReference type="SAM" id="MobiDB-lite"/>
    </source>
</evidence>
<name>A0AAJ0C1A9_9PEZI</name>
<evidence type="ECO:0000259" key="2">
    <source>
        <dbReference type="Pfam" id="PF12770"/>
    </source>
</evidence>
<keyword evidence="4" id="KW-1185">Reference proteome</keyword>
<dbReference type="Proteomes" id="UP001244011">
    <property type="component" value="Unassembled WGS sequence"/>
</dbReference>
<feature type="compositionally biased region" description="Acidic residues" evidence="1">
    <location>
        <begin position="1189"/>
        <end position="1198"/>
    </location>
</feature>
<proteinExistence type="predicted"/>
<protein>
    <submittedName>
        <fullName evidence="3">CHAT domain-containing protein</fullName>
    </submittedName>
</protein>
<dbReference type="RefSeq" id="XP_060284328.1">
    <property type="nucleotide sequence ID" value="XM_060432719.1"/>
</dbReference>
<evidence type="ECO:0000313" key="3">
    <source>
        <dbReference type="EMBL" id="KAK1768115.1"/>
    </source>
</evidence>
<feature type="region of interest" description="Disordered" evidence="1">
    <location>
        <begin position="1177"/>
        <end position="1202"/>
    </location>
</feature>
<reference evidence="3" key="1">
    <citation type="submission" date="2023-06" db="EMBL/GenBank/DDBJ databases">
        <title>Genome-scale phylogeny and comparative genomics of the fungal order Sordariales.</title>
        <authorList>
            <consortium name="Lawrence Berkeley National Laboratory"/>
            <person name="Hensen N."/>
            <person name="Bonometti L."/>
            <person name="Westerberg I."/>
            <person name="Brannstrom I.O."/>
            <person name="Guillou S."/>
            <person name="Cros-Aarteil S."/>
            <person name="Calhoun S."/>
            <person name="Haridas S."/>
            <person name="Kuo A."/>
            <person name="Mondo S."/>
            <person name="Pangilinan J."/>
            <person name="Riley R."/>
            <person name="Labutti K."/>
            <person name="Andreopoulos B."/>
            <person name="Lipzen A."/>
            <person name="Chen C."/>
            <person name="Yanf M."/>
            <person name="Daum C."/>
            <person name="Ng V."/>
            <person name="Clum A."/>
            <person name="Steindorff A."/>
            <person name="Ohm R."/>
            <person name="Martin F."/>
            <person name="Silar P."/>
            <person name="Natvig D."/>
            <person name="Lalanne C."/>
            <person name="Gautier V."/>
            <person name="Ament-Velasquez S.L."/>
            <person name="Kruys A."/>
            <person name="Hutchinson M.I."/>
            <person name="Powell A.J."/>
            <person name="Barry K."/>
            <person name="Miller A.N."/>
            <person name="Grigoriev I.V."/>
            <person name="Debuchy R."/>
            <person name="Gladieux P."/>
            <person name="Thoren M.H."/>
            <person name="Johannesson H."/>
        </authorList>
    </citation>
    <scope>NUCLEOTIDE SEQUENCE</scope>
    <source>
        <strain evidence="3">8032-3</strain>
    </source>
</reference>
<dbReference type="InterPro" id="IPR024983">
    <property type="entry name" value="CHAT_dom"/>
</dbReference>
<dbReference type="Pfam" id="PF12770">
    <property type="entry name" value="CHAT"/>
    <property type="match status" value="1"/>
</dbReference>
<comment type="caution">
    <text evidence="3">The sequence shown here is derived from an EMBL/GenBank/DDBJ whole genome shotgun (WGS) entry which is preliminary data.</text>
</comment>
<sequence length="1336" mass="150149">MGQLLSRPHRGPYWAIHSSLYVGCRAQDIDLLEEAAQYAQCGNYLKAIDIYNDKCDTLDPSAHLAYLLEAADTLGRSGLEQVRLEVLEGALDQAKSESNDSLRDRTILQLLEMHRAESRFLNFGTMRDALEQARKLQAFLQSRSIDEYDDLCVECLMAYHTFMNRVRLSSCWAEMDADGLLPASAAPSDLEMPESQDDVFIYRQGVILTQVRRALQAQNKPLLAYRLCKTEANMYEGDLSLMPYREWLRYIEGTGDAKSEVIITKMAFHHIFAAWNLADQQLADKAGDEIGALVTLLSSIGRSLDDLETSYPRGAVYMEWVRILIDLAVPGTVVTIERVTDLQKRAAELGDFPMVRVICHKLIKLSETYAETTLIDREDAEEQEDVGDPWEWHDDVTSSYLEFEEQQMRAAYFMAAALSSALRKLVYRGGTRSSEVLKYYSEFRAKFPRFDVPTLLHLLLHSAISATKWSGDDRLTAKFTDERDMLSSQCPKDAPQNVRKAEQESLGHSWNAACVSMSRKVAWDYMIPVSSRILLRWLHQAVLIGECSPEIASTCLGLRGTTNEHGGLDHLAEITELYHEPTEEDCQRLSTRIFGKDGIPVSSDEWGAWYAVVTAWLRDTPVLGRTVEERHRLLSKLQQCRVELLFCAHQQGLVAPDRDFLYELAVERHRFMSTMLELDISLFVSRIFRTERIQYCSDLVLLCTRGDATEDLRVTDDVLSDAVGYISDDIADPEIASNLDRLLRAMKTREFLLYNRRFHFKSVPRLAAYLDWQERDVIYQLARDQHSSLQGSRALMVRSSFAQDHDIPYHFTRGVQHSYNVWMDHIRSARFRQPIGACQWLHYFQNPTLLRAGFYDHVQKCKARVLTDLMGINAQLPAALVQAVEDDPEARAMLEEETALRGRIASVESISEKLALNGELGRLRQRMRTNPALVPINQIREGQAVSLAEVEQMGERLGGNVVFVDWVHVGLESGADLLMVICADGRLRQTTQLPLKLRDVDRWVAEQLDEDLPLLRDTSQRQLRTMHPLVAPLATYTEPGQVLVLCPTRALHRIPLHALKVDGRLLIERNPVVYCQSLSVLRLCQMAATTTTASSASAPRGRPLVLHPLHVGGAAHSQAHSIAALLGGDVVAEADMTKEGVKAALGGRGAPVVHFHGHVQFEESGPLHHRLELRVRPPAPSTIDGDAGGADDDDDDGAGDLSAADTLEADDIFDVRLPRPTHVTLMGCRSGRSVITGADDHLGLTTALHYAGASSVLSTLWKIDTDDGLEFSKLFYNEFWREEDGLGKGDDGEGKGTRVVNLAIAMQKAVLGLRRRNKIPYHWAGFVLHGMWLFKL</sequence>
<evidence type="ECO:0000313" key="4">
    <source>
        <dbReference type="Proteomes" id="UP001244011"/>
    </source>
</evidence>
<accession>A0AAJ0C1A9</accession>
<gene>
    <name evidence="3" type="ORF">QBC33DRAFT_618989</name>
</gene>
<organism evidence="3 4">
    <name type="scientific">Phialemonium atrogriseum</name>
    <dbReference type="NCBI Taxonomy" id="1093897"/>
    <lineage>
        <taxon>Eukaryota</taxon>
        <taxon>Fungi</taxon>
        <taxon>Dikarya</taxon>
        <taxon>Ascomycota</taxon>
        <taxon>Pezizomycotina</taxon>
        <taxon>Sordariomycetes</taxon>
        <taxon>Sordariomycetidae</taxon>
        <taxon>Cephalothecales</taxon>
        <taxon>Cephalothecaceae</taxon>
        <taxon>Phialemonium</taxon>
    </lineage>
</organism>
<feature type="domain" description="CHAT" evidence="2">
    <location>
        <begin position="1029"/>
        <end position="1330"/>
    </location>
</feature>